<keyword evidence="2" id="KW-0863">Zinc-finger</keyword>
<keyword evidence="3" id="KW-0862">Zinc</keyword>
<dbReference type="PANTHER" id="PTHR31948">
    <property type="entry name" value="ZINC-FINGER HOMEODOMAIN PROTEIN 2"/>
    <property type="match status" value="1"/>
</dbReference>
<comment type="caution">
    <text evidence="6">The sequence shown here is derived from an EMBL/GenBank/DDBJ whole genome shotgun (WGS) entry which is preliminary data.</text>
</comment>
<evidence type="ECO:0000256" key="4">
    <source>
        <dbReference type="SAM" id="MobiDB-lite"/>
    </source>
</evidence>
<feature type="region of interest" description="Disordered" evidence="4">
    <location>
        <begin position="139"/>
        <end position="178"/>
    </location>
</feature>
<evidence type="ECO:0000256" key="1">
    <source>
        <dbReference type="ARBA" id="ARBA00022723"/>
    </source>
</evidence>
<feature type="region of interest" description="Disordered" evidence="4">
    <location>
        <begin position="1"/>
        <end position="21"/>
    </location>
</feature>
<dbReference type="GO" id="GO:0008270">
    <property type="term" value="F:zinc ion binding"/>
    <property type="evidence" value="ECO:0007669"/>
    <property type="project" value="UniProtKB-KW"/>
</dbReference>
<dbReference type="PROSITE" id="PS51523">
    <property type="entry name" value="ZF_HD_DIMER"/>
    <property type="match status" value="1"/>
</dbReference>
<feature type="compositionally biased region" description="Pro residues" evidence="4">
    <location>
        <begin position="143"/>
        <end position="152"/>
    </location>
</feature>
<gene>
    <name evidence="6" type="ORF">ILEXP_LOCUS37599</name>
</gene>
<evidence type="ECO:0000259" key="5">
    <source>
        <dbReference type="PROSITE" id="PS51523"/>
    </source>
</evidence>
<proteinExistence type="predicted"/>
<keyword evidence="1" id="KW-0479">Metal-binding</keyword>
<feature type="domain" description="ZF-HD dimerization-type" evidence="5">
    <location>
        <begin position="69"/>
        <end position="118"/>
    </location>
</feature>
<protein>
    <recommendedName>
        <fullName evidence="5">ZF-HD dimerization-type domain-containing protein</fullName>
    </recommendedName>
</protein>
<dbReference type="InterPro" id="IPR006456">
    <property type="entry name" value="ZF_HD_homeobox_Cys/His_dimer"/>
</dbReference>
<feature type="compositionally biased region" description="Basic and acidic residues" evidence="4">
    <location>
        <begin position="153"/>
        <end position="178"/>
    </location>
</feature>
<organism evidence="6 7">
    <name type="scientific">Ilex paraguariensis</name>
    <name type="common">yerba mate</name>
    <dbReference type="NCBI Taxonomy" id="185542"/>
    <lineage>
        <taxon>Eukaryota</taxon>
        <taxon>Viridiplantae</taxon>
        <taxon>Streptophyta</taxon>
        <taxon>Embryophyta</taxon>
        <taxon>Tracheophyta</taxon>
        <taxon>Spermatophyta</taxon>
        <taxon>Magnoliopsida</taxon>
        <taxon>eudicotyledons</taxon>
        <taxon>Gunneridae</taxon>
        <taxon>Pentapetalae</taxon>
        <taxon>asterids</taxon>
        <taxon>campanulids</taxon>
        <taxon>Aquifoliales</taxon>
        <taxon>Aquifoliaceae</taxon>
        <taxon>Ilex</taxon>
    </lineage>
</organism>
<dbReference type="Pfam" id="PF04770">
    <property type="entry name" value="ZF-HD_dimer"/>
    <property type="match status" value="1"/>
</dbReference>
<evidence type="ECO:0000313" key="6">
    <source>
        <dbReference type="EMBL" id="CAK9168258.1"/>
    </source>
</evidence>
<dbReference type="PANTHER" id="PTHR31948:SF169">
    <property type="entry name" value="MINI ZINC FINGER PROTEIN 2"/>
    <property type="match status" value="1"/>
</dbReference>
<evidence type="ECO:0000256" key="3">
    <source>
        <dbReference type="ARBA" id="ARBA00022833"/>
    </source>
</evidence>
<keyword evidence="7" id="KW-1185">Reference proteome</keyword>
<reference evidence="6 7" key="1">
    <citation type="submission" date="2024-02" db="EMBL/GenBank/DDBJ databases">
        <authorList>
            <person name="Vignale AGUSTIN F."/>
            <person name="Sosa J E."/>
            <person name="Modenutti C."/>
        </authorList>
    </citation>
    <scope>NUCLEOTIDE SEQUENCE [LARGE SCALE GENOMIC DNA]</scope>
</reference>
<dbReference type="EMBL" id="CAUOFW020005046">
    <property type="protein sequence ID" value="CAK9168258.1"/>
    <property type="molecule type" value="Genomic_DNA"/>
</dbReference>
<dbReference type="NCBIfam" id="TIGR01566">
    <property type="entry name" value="ZF_HD_prot_N"/>
    <property type="match status" value="1"/>
</dbReference>
<name>A0ABC8TG77_9AQUA</name>
<dbReference type="Proteomes" id="UP001642360">
    <property type="component" value="Unassembled WGS sequence"/>
</dbReference>
<evidence type="ECO:0000256" key="2">
    <source>
        <dbReference type="ARBA" id="ARBA00022771"/>
    </source>
</evidence>
<evidence type="ECO:0000313" key="7">
    <source>
        <dbReference type="Proteomes" id="UP001642360"/>
    </source>
</evidence>
<sequence>MNIQDRNEKQNVRCDGKGKDRSSPMGIGKMILILYWLPVKLDAREFYGKMLKNCLVGEVADVANSHHSYKECRRNHAAHLGRQAIDGCSEFSKSGNDGTPEALLCAACGCHRNFHRKEEQPLSRRQELRHYLFRYLSEAAAAGPPPPPPPPRALDHARPNDVRSERLGEEKTEDGTQT</sequence>
<dbReference type="AlphaFoldDB" id="A0ABC8TG77"/>
<accession>A0ABC8TG77</accession>